<organism evidence="1 2">
    <name type="scientific">Rhodnius prolixus</name>
    <name type="common">Triatomid bug</name>
    <dbReference type="NCBI Taxonomy" id="13249"/>
    <lineage>
        <taxon>Eukaryota</taxon>
        <taxon>Metazoa</taxon>
        <taxon>Ecdysozoa</taxon>
        <taxon>Arthropoda</taxon>
        <taxon>Hexapoda</taxon>
        <taxon>Insecta</taxon>
        <taxon>Pterygota</taxon>
        <taxon>Neoptera</taxon>
        <taxon>Paraneoptera</taxon>
        <taxon>Hemiptera</taxon>
        <taxon>Heteroptera</taxon>
        <taxon>Panheteroptera</taxon>
        <taxon>Cimicomorpha</taxon>
        <taxon>Reduviidae</taxon>
        <taxon>Triatominae</taxon>
        <taxon>Rhodnius</taxon>
    </lineage>
</organism>
<dbReference type="EnsemblMetazoa" id="RPRC003869-RA">
    <property type="protein sequence ID" value="RPRC003869-PA"/>
    <property type="gene ID" value="RPRC003869"/>
</dbReference>
<evidence type="ECO:0000313" key="2">
    <source>
        <dbReference type="Proteomes" id="UP000015103"/>
    </source>
</evidence>
<name>T1HIJ6_RHOPR</name>
<dbReference type="VEuPathDB" id="VectorBase:RPRC003869"/>
<evidence type="ECO:0000313" key="1">
    <source>
        <dbReference type="EnsemblMetazoa" id="RPRC003869-PA"/>
    </source>
</evidence>
<dbReference type="AlphaFoldDB" id="T1HIJ6"/>
<reference evidence="1" key="1">
    <citation type="submission" date="2015-05" db="UniProtKB">
        <authorList>
            <consortium name="EnsemblMetazoa"/>
        </authorList>
    </citation>
    <scope>IDENTIFICATION</scope>
</reference>
<dbReference type="Proteomes" id="UP000015103">
    <property type="component" value="Unassembled WGS sequence"/>
</dbReference>
<dbReference type="HOGENOM" id="CLU_1379681_0_0_1"/>
<dbReference type="EMBL" id="ACPB03017881">
    <property type="status" value="NOT_ANNOTATED_CDS"/>
    <property type="molecule type" value="Genomic_DNA"/>
</dbReference>
<dbReference type="InParanoid" id="T1HIJ6"/>
<accession>T1HIJ6</accession>
<sequence>MRVFYAVSLLMMISAQVNSSPETLDKADKNFEEGFEKLTNEITESQNYGAKHSPAEQTELLQCYIKRLVQLNMQYDTSFHDFFHCVRMKQGFKKIGEMLIGFFEIGIDTVNTMHNMVLSCVDTDSVTGALCLIHDIIDFLTDFKSYVRKYEKNAPLIRQWAKDVTEMFNYCAQYQNKEFYKYLSYVLKQTDVCYSY</sequence>
<protein>
    <submittedName>
        <fullName evidence="1">Uncharacterized protein</fullName>
    </submittedName>
</protein>
<keyword evidence="2" id="KW-1185">Reference proteome</keyword>
<proteinExistence type="predicted"/>